<dbReference type="PANTHER" id="PTHR34309">
    <property type="entry name" value="SLR1406 PROTEIN"/>
    <property type="match status" value="1"/>
</dbReference>
<dbReference type="SUPFAM" id="SSF143744">
    <property type="entry name" value="GlcG-like"/>
    <property type="match status" value="1"/>
</dbReference>
<evidence type="ECO:0008006" key="2">
    <source>
        <dbReference type="Google" id="ProtNLM"/>
    </source>
</evidence>
<dbReference type="InterPro" id="IPR052517">
    <property type="entry name" value="GlcG_carb_metab_protein"/>
</dbReference>
<name>A0A0F9YBE8_9ZZZZ</name>
<sequence>MAGNVFHCSVQLTREQSRHIIDGAVKQAREANLPPLTIVVLDGGGNLVAAEREDGCAPLRFPVAKGKAYASLGIGVASGVLGERNAERTAFVASVSVASQGHFVAVAGGVPILNEKHCVIGAVGISGASSDEDQQAAIAGIEQAGLRWGLEPS</sequence>
<accession>A0A0F9YBE8</accession>
<dbReference type="InterPro" id="IPR005624">
    <property type="entry name" value="PduO/GlcC-like"/>
</dbReference>
<dbReference type="PANTHER" id="PTHR34309:SF10">
    <property type="entry name" value="SLR1406 PROTEIN"/>
    <property type="match status" value="1"/>
</dbReference>
<gene>
    <name evidence="1" type="ORF">LCGC14_0038590</name>
</gene>
<protein>
    <recommendedName>
        <fullName evidence="2">GlcG protein</fullName>
    </recommendedName>
</protein>
<reference evidence="1" key="1">
    <citation type="journal article" date="2015" name="Nature">
        <title>Complex archaea that bridge the gap between prokaryotes and eukaryotes.</title>
        <authorList>
            <person name="Spang A."/>
            <person name="Saw J.H."/>
            <person name="Jorgensen S.L."/>
            <person name="Zaremba-Niedzwiedzka K."/>
            <person name="Martijn J."/>
            <person name="Lind A.E."/>
            <person name="van Eijk R."/>
            <person name="Schleper C."/>
            <person name="Guy L."/>
            <person name="Ettema T.J."/>
        </authorList>
    </citation>
    <scope>NUCLEOTIDE SEQUENCE</scope>
</reference>
<organism evidence="1">
    <name type="scientific">marine sediment metagenome</name>
    <dbReference type="NCBI Taxonomy" id="412755"/>
    <lineage>
        <taxon>unclassified sequences</taxon>
        <taxon>metagenomes</taxon>
        <taxon>ecological metagenomes</taxon>
    </lineage>
</organism>
<comment type="caution">
    <text evidence="1">The sequence shown here is derived from an EMBL/GenBank/DDBJ whole genome shotgun (WGS) entry which is preliminary data.</text>
</comment>
<dbReference type="Gene3D" id="3.30.450.150">
    <property type="entry name" value="Haem-degrading domain"/>
    <property type="match status" value="1"/>
</dbReference>
<dbReference type="Pfam" id="PF03928">
    <property type="entry name" value="HbpS-like"/>
    <property type="match status" value="1"/>
</dbReference>
<dbReference type="EMBL" id="LAZR01000007">
    <property type="protein sequence ID" value="KKO09517.1"/>
    <property type="molecule type" value="Genomic_DNA"/>
</dbReference>
<dbReference type="AlphaFoldDB" id="A0A0F9YBE8"/>
<dbReference type="InterPro" id="IPR038084">
    <property type="entry name" value="PduO/GlcC-like_sf"/>
</dbReference>
<evidence type="ECO:0000313" key="1">
    <source>
        <dbReference type="EMBL" id="KKO09517.1"/>
    </source>
</evidence>
<proteinExistence type="predicted"/>